<dbReference type="AlphaFoldDB" id="E0UHH9"/>
<proteinExistence type="predicted"/>
<accession>E0UHH9</accession>
<reference evidence="3" key="1">
    <citation type="journal article" date="2011" name="MBio">
        <title>Novel metabolic attributes of the genus Cyanothece, comprising a group of unicellular nitrogen-fixing Cyanobacteria.</title>
        <authorList>
            <person name="Bandyopadhyay A."/>
            <person name="Elvitigala T."/>
            <person name="Welsh E."/>
            <person name="Stockel J."/>
            <person name="Liberton M."/>
            <person name="Min H."/>
            <person name="Sherman L.A."/>
            <person name="Pakrasi H.B."/>
        </authorList>
    </citation>
    <scope>NUCLEOTIDE SEQUENCE [LARGE SCALE GENOMIC DNA]</scope>
    <source>
        <strain evidence="3">PCC 7822</strain>
    </source>
</reference>
<keyword evidence="1" id="KW-0378">Hydrolase</keyword>
<evidence type="ECO:0000313" key="3">
    <source>
        <dbReference type="Proteomes" id="UP000008206"/>
    </source>
</evidence>
<dbReference type="PANTHER" id="PTHR16138">
    <property type="entry name" value="MYCOPHENOLIC ACID ACYL-GLUCURONIDE ESTERASE, MITOCHONDRIAL"/>
    <property type="match status" value="1"/>
</dbReference>
<dbReference type="Proteomes" id="UP000008206">
    <property type="component" value="Chromosome"/>
</dbReference>
<dbReference type="Gene3D" id="3.40.50.1820">
    <property type="entry name" value="alpha/beta hydrolase"/>
    <property type="match status" value="1"/>
</dbReference>
<name>E0UHH9_GLOV7</name>
<dbReference type="InterPro" id="IPR052382">
    <property type="entry name" value="ABHD10_acyl-thioesterase"/>
</dbReference>
<gene>
    <name evidence="2" type="ordered locus">Cyan7822_0068</name>
</gene>
<dbReference type="HOGENOM" id="CLU_090601_0_0_3"/>
<dbReference type="GO" id="GO:0004553">
    <property type="term" value="F:hydrolase activity, hydrolyzing O-glycosyl compounds"/>
    <property type="evidence" value="ECO:0007669"/>
    <property type="project" value="TreeGrafter"/>
</dbReference>
<dbReference type="eggNOG" id="COG1073">
    <property type="taxonomic scope" value="Bacteria"/>
</dbReference>
<dbReference type="KEGG" id="cyj:Cyan7822_0068"/>
<dbReference type="Pfam" id="PF05728">
    <property type="entry name" value="UPF0227"/>
    <property type="match status" value="1"/>
</dbReference>
<protein>
    <recommendedName>
        <fullName evidence="4">Esterase</fullName>
    </recommendedName>
</protein>
<evidence type="ECO:0008006" key="4">
    <source>
        <dbReference type="Google" id="ProtNLM"/>
    </source>
</evidence>
<dbReference type="OrthoDB" id="9814831at2"/>
<dbReference type="STRING" id="497965.Cyan7822_0068"/>
<dbReference type="GO" id="GO:0008474">
    <property type="term" value="F:palmitoyl-(protein) hydrolase activity"/>
    <property type="evidence" value="ECO:0007669"/>
    <property type="project" value="TreeGrafter"/>
</dbReference>
<dbReference type="EMBL" id="CP002198">
    <property type="protein sequence ID" value="ADN12120.1"/>
    <property type="molecule type" value="Genomic_DNA"/>
</dbReference>
<dbReference type="InterPro" id="IPR029058">
    <property type="entry name" value="AB_hydrolase_fold"/>
</dbReference>
<sequence length="216" mass="24605">MVNYIYLHGFASSNNSTKAQYIGNHFQNCQIPLTIPDLNDGNFSQLTLTRQLQQAAALFPDAVTPVRIIGSSLGGLAAAWLGQQYSQVESLVLLAPALGFLDLWLSYLGEAQVKQWQETDSLLVYHYGERRMLPIHYQFVEDLKQYSLNQLNRPIPTLILQGRYDEVIPIAFSRRYASERPWVKLIELESDHSLTNVLPQIWQAIQHFFNLSPSTP</sequence>
<evidence type="ECO:0000313" key="2">
    <source>
        <dbReference type="EMBL" id="ADN12120.1"/>
    </source>
</evidence>
<keyword evidence="3" id="KW-1185">Reference proteome</keyword>
<organism evidence="2 3">
    <name type="scientific">Gloeothece verrucosa (strain PCC 7822)</name>
    <name type="common">Cyanothece sp. (strain PCC 7822)</name>
    <dbReference type="NCBI Taxonomy" id="497965"/>
    <lineage>
        <taxon>Bacteria</taxon>
        <taxon>Bacillati</taxon>
        <taxon>Cyanobacteriota</taxon>
        <taxon>Cyanophyceae</taxon>
        <taxon>Oscillatoriophycideae</taxon>
        <taxon>Chroococcales</taxon>
        <taxon>Aphanothecaceae</taxon>
        <taxon>Gloeothece</taxon>
        <taxon>Gloeothece verrucosa</taxon>
    </lineage>
</organism>
<dbReference type="SUPFAM" id="SSF53474">
    <property type="entry name" value="alpha/beta-Hydrolases"/>
    <property type="match status" value="1"/>
</dbReference>
<dbReference type="ESTHER" id="cyap2-e0uhh9">
    <property type="family name" value="abh_upf00227"/>
</dbReference>
<dbReference type="InterPro" id="IPR008886">
    <property type="entry name" value="UPF0227/Esterase_YqiA"/>
</dbReference>
<dbReference type="RefSeq" id="WP_013320230.1">
    <property type="nucleotide sequence ID" value="NC_014501.1"/>
</dbReference>
<dbReference type="PANTHER" id="PTHR16138:SF7">
    <property type="entry name" value="PALMITOYL-PROTEIN THIOESTERASE ABHD10, MITOCHONDRIAL"/>
    <property type="match status" value="1"/>
</dbReference>
<evidence type="ECO:0000256" key="1">
    <source>
        <dbReference type="ARBA" id="ARBA00022801"/>
    </source>
</evidence>